<dbReference type="AlphaFoldDB" id="K9W5C3"/>
<reference evidence="2 3" key="1">
    <citation type="submission" date="2012-06" db="EMBL/GenBank/DDBJ databases">
        <title>Finished plasmid 2 of genome of Crinalium epipsammum PCC 9333.</title>
        <authorList>
            <consortium name="US DOE Joint Genome Institute"/>
            <person name="Gugger M."/>
            <person name="Coursin T."/>
            <person name="Rippka R."/>
            <person name="Tandeau De Marsac N."/>
            <person name="Huntemann M."/>
            <person name="Wei C.-L."/>
            <person name="Han J."/>
            <person name="Detter J.C."/>
            <person name="Han C."/>
            <person name="Tapia R."/>
            <person name="Davenport K."/>
            <person name="Daligault H."/>
            <person name="Erkkila T."/>
            <person name="Gu W."/>
            <person name="Munk A.C.C."/>
            <person name="Teshima H."/>
            <person name="Xu Y."/>
            <person name="Chain P."/>
            <person name="Chen A."/>
            <person name="Krypides N."/>
            <person name="Mavromatis K."/>
            <person name="Markowitz V."/>
            <person name="Szeto E."/>
            <person name="Ivanova N."/>
            <person name="Mikhailova N."/>
            <person name="Ovchinnikova G."/>
            <person name="Pagani I."/>
            <person name="Pati A."/>
            <person name="Goodwin L."/>
            <person name="Peters L."/>
            <person name="Pitluck S."/>
            <person name="Woyke T."/>
            <person name="Kerfeld C."/>
        </authorList>
    </citation>
    <scope>NUCLEOTIDE SEQUENCE [LARGE SCALE GENOMIC DNA]</scope>
    <source>
        <strain evidence="2 3">PCC 9333</strain>
        <plasmid evidence="3">Plasmid pCRI9333.02</plasmid>
    </source>
</reference>
<accession>K9W5C3</accession>
<dbReference type="Proteomes" id="UP000010472">
    <property type="component" value="Plasmid pCRI9333.02"/>
</dbReference>
<feature type="domain" description="ATP-grasp" evidence="1">
    <location>
        <begin position="127"/>
        <end position="254"/>
    </location>
</feature>
<dbReference type="PATRIC" id="fig|1173022.3.peg.5138"/>
<keyword evidence="3" id="KW-1185">Reference proteome</keyword>
<dbReference type="InterPro" id="IPR025643">
    <property type="entry name" value="R2K_3"/>
</dbReference>
<evidence type="ECO:0000259" key="1">
    <source>
        <dbReference type="Pfam" id="PF14243"/>
    </source>
</evidence>
<dbReference type="Pfam" id="PF14243">
    <property type="entry name" value="R2K_3"/>
    <property type="match status" value="1"/>
</dbReference>
<sequence length="261" mass="30065">MRILYPENPLNKTQADEPYHEEFTFVRSAGYNQCSLFDFDALDFDEFNPHPRIQTGERVLYRGWMLNSQKYKTLIAQIEHKGGVPITSHDDYLRCHHLPGWYQQCSNFTAETYFWAVDEELEAKVEELGWDRYFVKDFVKSNTAKLGSIANSPSEVRSIIEQIATYRGEIEGGIAIRRFENYAHSTERRYFIVNGTPYSSDGEVPFMVQEIASIINAPFYSVDVVENLEGKLRLVELGDGQVSDKKAWSIFKFVEVIAANA</sequence>
<dbReference type="KEGG" id="cep:Cri9333_4752"/>
<keyword evidence="2" id="KW-0614">Plasmid</keyword>
<geneLocation type="plasmid" evidence="2 3">
    <name>pCRI9333.02</name>
</geneLocation>
<proteinExistence type="predicted"/>
<dbReference type="OrthoDB" id="5355744at2"/>
<dbReference type="EMBL" id="CP003622">
    <property type="protein sequence ID" value="AFZ15528.1"/>
    <property type="molecule type" value="Genomic_DNA"/>
</dbReference>
<protein>
    <recommendedName>
        <fullName evidence="1">ATP-grasp domain-containing protein</fullName>
    </recommendedName>
</protein>
<name>K9W5C3_9CYAN</name>
<organism evidence="2 3">
    <name type="scientific">Crinalium epipsammum PCC 9333</name>
    <dbReference type="NCBI Taxonomy" id="1173022"/>
    <lineage>
        <taxon>Bacteria</taxon>
        <taxon>Bacillati</taxon>
        <taxon>Cyanobacteriota</taxon>
        <taxon>Cyanophyceae</taxon>
        <taxon>Gomontiellales</taxon>
        <taxon>Gomontiellaceae</taxon>
        <taxon>Crinalium</taxon>
    </lineage>
</organism>
<gene>
    <name evidence="2" type="ORF">Cri9333_4752</name>
</gene>
<dbReference type="HOGENOM" id="CLU_040789_0_0_3"/>
<evidence type="ECO:0000313" key="2">
    <source>
        <dbReference type="EMBL" id="AFZ15528.1"/>
    </source>
</evidence>
<evidence type="ECO:0000313" key="3">
    <source>
        <dbReference type="Proteomes" id="UP000010472"/>
    </source>
</evidence>